<feature type="region of interest" description="Disordered" evidence="1">
    <location>
        <begin position="50"/>
        <end position="74"/>
    </location>
</feature>
<evidence type="ECO:0000313" key="3">
    <source>
        <dbReference type="Proteomes" id="UP001362999"/>
    </source>
</evidence>
<feature type="region of interest" description="Disordered" evidence="1">
    <location>
        <begin position="336"/>
        <end position="367"/>
    </location>
</feature>
<evidence type="ECO:0000256" key="1">
    <source>
        <dbReference type="SAM" id="MobiDB-lite"/>
    </source>
</evidence>
<proteinExistence type="predicted"/>
<reference evidence="2 3" key="1">
    <citation type="journal article" date="2024" name="J Genomics">
        <title>Draft genome sequencing and assembly of Favolaschia claudopus CIRM-BRFM 2984 isolated from oak limbs.</title>
        <authorList>
            <person name="Navarro D."/>
            <person name="Drula E."/>
            <person name="Chaduli D."/>
            <person name="Cazenave R."/>
            <person name="Ahrendt S."/>
            <person name="Wang J."/>
            <person name="Lipzen A."/>
            <person name="Daum C."/>
            <person name="Barry K."/>
            <person name="Grigoriev I.V."/>
            <person name="Favel A."/>
            <person name="Rosso M.N."/>
            <person name="Martin F."/>
        </authorList>
    </citation>
    <scope>NUCLEOTIDE SEQUENCE [LARGE SCALE GENOMIC DNA]</scope>
    <source>
        <strain evidence="2 3">CIRM-BRFM 2984</strain>
    </source>
</reference>
<feature type="compositionally biased region" description="Basic residues" evidence="1">
    <location>
        <begin position="56"/>
        <end position="67"/>
    </location>
</feature>
<sequence>MPSWSFRDTVLRTIQKRKRTRRKTGGDGSKGRLFSGISLVSIAHVINPTRIFPHPPHPRRRRAHPPHWKATPLSQPPLTPCPLLTFSALTSRSGFYVSQMGAASTLTSASPVGRDWSRSLSLWEDEQWKEREEVLVLNAGGANSSTKDMEGNDGGDGLGGVEKERDFRSGDAFNPATSGRGQESDGEDSTLGLGRRRRSGNDAPAAPAHPQPPSSFKPPGSSSPAPPLHPEPRPHQQHHVPPPQSTAPPLRETIQIRPLRDPHPASTAESVLSLSCQLGSAGSLASSSRANPKPKPLIDIAASTGGTMEERRWRRRRMGMDSRPGESSVVVVVDIPSRMGGGNGQEKEEQTPVLTSRSPPVDGGLRKKTVRVHLPLHLRVP</sequence>
<dbReference type="Proteomes" id="UP001362999">
    <property type="component" value="Unassembled WGS sequence"/>
</dbReference>
<name>A0AAW0A9K7_9AGAR</name>
<feature type="compositionally biased region" description="Low complexity" evidence="1">
    <location>
        <begin position="272"/>
        <end position="288"/>
    </location>
</feature>
<keyword evidence="3" id="KW-1185">Reference proteome</keyword>
<dbReference type="EMBL" id="JAWWNJ010000078">
    <property type="protein sequence ID" value="KAK7005422.1"/>
    <property type="molecule type" value="Genomic_DNA"/>
</dbReference>
<feature type="region of interest" description="Disordered" evidence="1">
    <location>
        <begin position="139"/>
        <end position="310"/>
    </location>
</feature>
<protein>
    <submittedName>
        <fullName evidence="2">Uncharacterized protein</fullName>
    </submittedName>
</protein>
<evidence type="ECO:0000313" key="2">
    <source>
        <dbReference type="EMBL" id="KAK7005422.1"/>
    </source>
</evidence>
<accession>A0AAW0A9K7</accession>
<organism evidence="2 3">
    <name type="scientific">Favolaschia claudopus</name>
    <dbReference type="NCBI Taxonomy" id="2862362"/>
    <lineage>
        <taxon>Eukaryota</taxon>
        <taxon>Fungi</taxon>
        <taxon>Dikarya</taxon>
        <taxon>Basidiomycota</taxon>
        <taxon>Agaricomycotina</taxon>
        <taxon>Agaricomycetes</taxon>
        <taxon>Agaricomycetidae</taxon>
        <taxon>Agaricales</taxon>
        <taxon>Marasmiineae</taxon>
        <taxon>Mycenaceae</taxon>
        <taxon>Favolaschia</taxon>
    </lineage>
</organism>
<feature type="compositionally biased region" description="Pro residues" evidence="1">
    <location>
        <begin position="207"/>
        <end position="216"/>
    </location>
</feature>
<comment type="caution">
    <text evidence="2">The sequence shown here is derived from an EMBL/GenBank/DDBJ whole genome shotgun (WGS) entry which is preliminary data.</text>
</comment>
<dbReference type="AlphaFoldDB" id="A0AAW0A9K7"/>
<gene>
    <name evidence="2" type="ORF">R3P38DRAFT_2794614</name>
</gene>